<protein>
    <submittedName>
        <fullName evidence="6">DNA/RNA non-specific endonuclease</fullName>
    </submittedName>
</protein>
<feature type="chain" id="PRO_5026913679" evidence="3">
    <location>
        <begin position="20"/>
        <end position="248"/>
    </location>
</feature>
<evidence type="ECO:0000313" key="6">
    <source>
        <dbReference type="EMBL" id="QHI95190.1"/>
    </source>
</evidence>
<feature type="binding site" evidence="2">
    <location>
        <position position="133"/>
    </location>
    <ligand>
        <name>Mg(2+)</name>
        <dbReference type="ChEBI" id="CHEBI:18420"/>
        <note>catalytic</note>
    </ligand>
</feature>
<dbReference type="InterPro" id="IPR040255">
    <property type="entry name" value="Non-specific_endonuclease"/>
</dbReference>
<evidence type="ECO:0000259" key="5">
    <source>
        <dbReference type="SMART" id="SM00892"/>
    </source>
</evidence>
<keyword evidence="3" id="KW-0732">Signal</keyword>
<dbReference type="InterPro" id="IPR044929">
    <property type="entry name" value="DNA/RNA_non-sp_Endonuclease_sf"/>
</dbReference>
<evidence type="ECO:0000259" key="4">
    <source>
        <dbReference type="SMART" id="SM00477"/>
    </source>
</evidence>
<dbReference type="InterPro" id="IPR001604">
    <property type="entry name" value="Endo_G_ENPP1-like_dom"/>
</dbReference>
<dbReference type="GO" id="GO:0003676">
    <property type="term" value="F:nucleic acid binding"/>
    <property type="evidence" value="ECO:0007669"/>
    <property type="project" value="InterPro"/>
</dbReference>
<feature type="domain" description="DNA/RNA non-specific endonuclease/pyrophosphatase/phosphodiesterase" evidence="5">
    <location>
        <begin position="38"/>
        <end position="228"/>
    </location>
</feature>
<dbReference type="PANTHER" id="PTHR13966">
    <property type="entry name" value="ENDONUCLEASE RELATED"/>
    <property type="match status" value="1"/>
</dbReference>
<dbReference type="SMART" id="SM00892">
    <property type="entry name" value="Endonuclease_NS"/>
    <property type="match status" value="1"/>
</dbReference>
<evidence type="ECO:0000256" key="2">
    <source>
        <dbReference type="PIRSR" id="PIRSR640255-2"/>
    </source>
</evidence>
<feature type="domain" description="ENPP1-3/EXOG-like endonuclease/phosphodiesterase" evidence="4">
    <location>
        <begin position="39"/>
        <end position="228"/>
    </location>
</feature>
<keyword evidence="6" id="KW-0540">Nuclease</keyword>
<keyword evidence="6" id="KW-0255">Endonuclease</keyword>
<keyword evidence="6" id="KW-0378">Hydrolase</keyword>
<dbReference type="AlphaFoldDB" id="A0A6P1NF47"/>
<dbReference type="PANTHER" id="PTHR13966:SF5">
    <property type="entry name" value="ENDONUCLEASE G, MITOCHONDRIAL"/>
    <property type="match status" value="1"/>
</dbReference>
<evidence type="ECO:0000313" key="7">
    <source>
        <dbReference type="Proteomes" id="UP000463975"/>
    </source>
</evidence>
<sequence>MKFIIAFIFYGAIIKSACAFCPQFFPNGIQPKVGTLLCNKGYAVGYSSYYKTPLWSAENLTDDSVQQAQNLHGRSNFYTDYRLSLEDQVGNSDYRNSGYARGHMTPSGDAPDRIKRMQTFLYSNVVPQDSDMNSGPWNQIEQSVRKAAIDDGELYVVTGPIFDQYPLRIGPNKVAVPVALFKIVYDAMDERVAAIQCQNTIPADCHQISIIGLQEQIGFDPMPGLSPAVKNSPLLVTGWAKIIRRSSR</sequence>
<dbReference type="KEGG" id="bomb:GT348_01825"/>
<evidence type="ECO:0000256" key="3">
    <source>
        <dbReference type="SAM" id="SignalP"/>
    </source>
</evidence>
<evidence type="ECO:0000256" key="1">
    <source>
        <dbReference type="PIRSR" id="PIRSR640255-1"/>
    </source>
</evidence>
<organism evidence="6 7">
    <name type="scientific">Aristophania vespae</name>
    <dbReference type="NCBI Taxonomy" id="2697033"/>
    <lineage>
        <taxon>Bacteria</taxon>
        <taxon>Pseudomonadati</taxon>
        <taxon>Pseudomonadota</taxon>
        <taxon>Alphaproteobacteria</taxon>
        <taxon>Acetobacterales</taxon>
        <taxon>Acetobacteraceae</taxon>
        <taxon>Aristophania</taxon>
    </lineage>
</organism>
<dbReference type="Gene3D" id="3.40.570.10">
    <property type="entry name" value="Extracellular Endonuclease, subunit A"/>
    <property type="match status" value="1"/>
</dbReference>
<name>A0A6P1NF47_9PROT</name>
<proteinExistence type="predicted"/>
<reference evidence="6 7" key="1">
    <citation type="submission" date="2020-01" db="EMBL/GenBank/DDBJ databases">
        <title>Genome sequencing of strain KACC 21507.</title>
        <authorList>
            <person name="Heo J."/>
            <person name="Kim S.-J."/>
            <person name="Kim J.-S."/>
            <person name="Hong S.-B."/>
            <person name="Kwon S.-W."/>
        </authorList>
    </citation>
    <scope>NUCLEOTIDE SEQUENCE [LARGE SCALE GENOMIC DNA]</scope>
    <source>
        <strain evidence="6 7">KACC 21507</strain>
    </source>
</reference>
<dbReference type="InterPro" id="IPR020821">
    <property type="entry name" value="ENPP1-3/EXOG-like_nuc-like"/>
</dbReference>
<dbReference type="EMBL" id="CP047652">
    <property type="protein sequence ID" value="QHI95190.1"/>
    <property type="molecule type" value="Genomic_DNA"/>
</dbReference>
<gene>
    <name evidence="6" type="ORF">GT348_01825</name>
</gene>
<dbReference type="GO" id="GO:0004519">
    <property type="term" value="F:endonuclease activity"/>
    <property type="evidence" value="ECO:0007669"/>
    <property type="project" value="UniProtKB-KW"/>
</dbReference>
<dbReference type="InterPro" id="IPR044925">
    <property type="entry name" value="His-Me_finger_sf"/>
</dbReference>
<accession>A0A6P1NF47</accession>
<feature type="active site" description="Proton acceptor" evidence="1">
    <location>
        <position position="103"/>
    </location>
</feature>
<keyword evidence="2" id="KW-0479">Metal-binding</keyword>
<dbReference type="Pfam" id="PF01223">
    <property type="entry name" value="Endonuclease_NS"/>
    <property type="match status" value="1"/>
</dbReference>
<feature type="signal peptide" evidence="3">
    <location>
        <begin position="1"/>
        <end position="19"/>
    </location>
</feature>
<dbReference type="SMART" id="SM00477">
    <property type="entry name" value="NUC"/>
    <property type="match status" value="1"/>
</dbReference>
<dbReference type="GO" id="GO:0016787">
    <property type="term" value="F:hydrolase activity"/>
    <property type="evidence" value="ECO:0007669"/>
    <property type="project" value="InterPro"/>
</dbReference>
<dbReference type="Proteomes" id="UP000463975">
    <property type="component" value="Chromosome"/>
</dbReference>
<dbReference type="RefSeq" id="WP_160618268.1">
    <property type="nucleotide sequence ID" value="NZ_CP047652.1"/>
</dbReference>
<dbReference type="GO" id="GO:0046872">
    <property type="term" value="F:metal ion binding"/>
    <property type="evidence" value="ECO:0007669"/>
    <property type="project" value="UniProtKB-KW"/>
</dbReference>
<dbReference type="SUPFAM" id="SSF54060">
    <property type="entry name" value="His-Me finger endonucleases"/>
    <property type="match status" value="1"/>
</dbReference>
<keyword evidence="7" id="KW-1185">Reference proteome</keyword>